<dbReference type="Proteomes" id="UP000030641">
    <property type="component" value="Unassembled WGS sequence"/>
</dbReference>
<sequence length="126" mass="14060">MSPRDSPTHDSYTILYSLISRQQNKNEHVSLHNRTSSSLPISTTFPLFLFLLSFSFSCICISAESSLLLSFASLKSLNHSHSVYVSDFLHPEPSPFLSLLPCDTYTLTLNSFWIPGSPVIAFLSQS</sequence>
<dbReference type="InParanoid" id="A0A074Y6C5"/>
<dbReference type="EMBL" id="KL584766">
    <property type="protein sequence ID" value="KEQ93250.1"/>
    <property type="molecule type" value="Genomic_DNA"/>
</dbReference>
<protein>
    <submittedName>
        <fullName evidence="2">Uncharacterized protein</fullName>
    </submittedName>
</protein>
<keyword evidence="3" id="KW-1185">Reference proteome</keyword>
<reference evidence="2 3" key="1">
    <citation type="journal article" date="2014" name="BMC Genomics">
        <title>Genome sequencing of four Aureobasidium pullulans varieties: biotechnological potential, stress tolerance, and description of new species.</title>
        <authorList>
            <person name="Gostin Ar C."/>
            <person name="Ohm R.A."/>
            <person name="Kogej T."/>
            <person name="Sonjak S."/>
            <person name="Turk M."/>
            <person name="Zajc J."/>
            <person name="Zalar P."/>
            <person name="Grube M."/>
            <person name="Sun H."/>
            <person name="Han J."/>
            <person name="Sharma A."/>
            <person name="Chiniquy J."/>
            <person name="Ngan C.Y."/>
            <person name="Lipzen A."/>
            <person name="Barry K."/>
            <person name="Grigoriev I.V."/>
            <person name="Gunde-Cimerman N."/>
        </authorList>
    </citation>
    <scope>NUCLEOTIDE SEQUENCE [LARGE SCALE GENOMIC DNA]</scope>
    <source>
        <strain evidence="2 3">EXF-2481</strain>
    </source>
</reference>
<dbReference type="OrthoDB" id="10558594at2759"/>
<dbReference type="RefSeq" id="XP_013341887.1">
    <property type="nucleotide sequence ID" value="XM_013486433.1"/>
</dbReference>
<feature type="transmembrane region" description="Helical" evidence="1">
    <location>
        <begin position="47"/>
        <end position="72"/>
    </location>
</feature>
<dbReference type="GeneID" id="25364842"/>
<evidence type="ECO:0000313" key="3">
    <source>
        <dbReference type="Proteomes" id="UP000030641"/>
    </source>
</evidence>
<proteinExistence type="predicted"/>
<name>A0A074Y6C5_AURSE</name>
<organism evidence="2 3">
    <name type="scientific">Aureobasidium subglaciale (strain EXF-2481)</name>
    <name type="common">Aureobasidium pullulans var. subglaciale</name>
    <dbReference type="NCBI Taxonomy" id="1043005"/>
    <lineage>
        <taxon>Eukaryota</taxon>
        <taxon>Fungi</taxon>
        <taxon>Dikarya</taxon>
        <taxon>Ascomycota</taxon>
        <taxon>Pezizomycotina</taxon>
        <taxon>Dothideomycetes</taxon>
        <taxon>Dothideomycetidae</taxon>
        <taxon>Dothideales</taxon>
        <taxon>Saccotheciaceae</taxon>
        <taxon>Aureobasidium</taxon>
    </lineage>
</organism>
<keyword evidence="1" id="KW-1133">Transmembrane helix</keyword>
<evidence type="ECO:0000313" key="2">
    <source>
        <dbReference type="EMBL" id="KEQ93250.1"/>
    </source>
</evidence>
<gene>
    <name evidence="2" type="ORF">AUEXF2481DRAFT_333515</name>
</gene>
<dbReference type="AlphaFoldDB" id="A0A074Y6C5"/>
<keyword evidence="1" id="KW-0812">Transmembrane</keyword>
<keyword evidence="1" id="KW-0472">Membrane</keyword>
<evidence type="ECO:0000256" key="1">
    <source>
        <dbReference type="SAM" id="Phobius"/>
    </source>
</evidence>
<dbReference type="HOGENOM" id="CLU_1981230_0_0_1"/>
<accession>A0A074Y6C5</accession>